<dbReference type="InterPro" id="IPR013022">
    <property type="entry name" value="Xyl_isomerase-like_TIM-brl"/>
</dbReference>
<protein>
    <submittedName>
        <fullName evidence="2">Sugar phosphate isomerase/epimerase</fullName>
    </submittedName>
</protein>
<evidence type="ECO:0000259" key="1">
    <source>
        <dbReference type="Pfam" id="PF01261"/>
    </source>
</evidence>
<dbReference type="Gene3D" id="3.20.20.150">
    <property type="entry name" value="Divalent-metal-dependent TIM barrel enzymes"/>
    <property type="match status" value="1"/>
</dbReference>
<reference evidence="2 3" key="1">
    <citation type="submission" date="2018-06" db="EMBL/GenBank/DDBJ databases">
        <title>Spirosoma sp. HMF3257 Genome sequencing and assembly.</title>
        <authorList>
            <person name="Kang H."/>
            <person name="Cha I."/>
            <person name="Kim H."/>
            <person name="Kang J."/>
            <person name="Joh K."/>
        </authorList>
    </citation>
    <scope>NUCLEOTIDE SEQUENCE [LARGE SCALE GENOMIC DNA]</scope>
    <source>
        <strain evidence="2 3">HMF3257</strain>
    </source>
</reference>
<comment type="caution">
    <text evidence="2">The sequence shown here is derived from an EMBL/GenBank/DDBJ whole genome shotgun (WGS) entry which is preliminary data.</text>
</comment>
<evidence type="ECO:0000313" key="2">
    <source>
        <dbReference type="EMBL" id="RAI73378.1"/>
    </source>
</evidence>
<dbReference type="EMBL" id="QLII01000001">
    <property type="protein sequence ID" value="RAI73378.1"/>
    <property type="molecule type" value="Genomic_DNA"/>
</dbReference>
<keyword evidence="3" id="KW-1185">Reference proteome</keyword>
<dbReference type="InterPro" id="IPR036237">
    <property type="entry name" value="Xyl_isomerase-like_sf"/>
</dbReference>
<dbReference type="AlphaFoldDB" id="A0A327NLB8"/>
<feature type="domain" description="Xylose isomerase-like TIM barrel" evidence="1">
    <location>
        <begin position="55"/>
        <end position="264"/>
    </location>
</feature>
<dbReference type="Proteomes" id="UP000249016">
    <property type="component" value="Unassembled WGS sequence"/>
</dbReference>
<evidence type="ECO:0000313" key="3">
    <source>
        <dbReference type="Proteomes" id="UP000249016"/>
    </source>
</evidence>
<name>A0A327NLB8_9BACT</name>
<dbReference type="InterPro" id="IPR050312">
    <property type="entry name" value="IolE/XylAMocC-like"/>
</dbReference>
<dbReference type="GO" id="GO:0016853">
    <property type="term" value="F:isomerase activity"/>
    <property type="evidence" value="ECO:0007669"/>
    <property type="project" value="UniProtKB-KW"/>
</dbReference>
<gene>
    <name evidence="2" type="ORF">HMF3257_01100</name>
</gene>
<accession>A0A327NLB8</accession>
<dbReference type="OrthoDB" id="9801426at2"/>
<dbReference type="SUPFAM" id="SSF51658">
    <property type="entry name" value="Xylose isomerase-like"/>
    <property type="match status" value="1"/>
</dbReference>
<keyword evidence="2" id="KW-0413">Isomerase</keyword>
<dbReference type="PANTHER" id="PTHR12110:SF21">
    <property type="entry name" value="XYLOSE ISOMERASE-LIKE TIM BARREL DOMAIN-CONTAINING PROTEIN"/>
    <property type="match status" value="1"/>
</dbReference>
<dbReference type="Pfam" id="PF01261">
    <property type="entry name" value="AP_endonuc_2"/>
    <property type="match status" value="1"/>
</dbReference>
<sequence>MNAPLCNYMKVGLVHFMAFPETMKGEGPVLETIKKVVLDDYFTVIEITTVKDLAVRRKVKSLLESSHMTVAYAAQPRLLTTGLNLNDTNEEGRQRALANVKEGIDEAYELGARGYSFLSGKYDEARKEEAFALLVKSTNEICAYAKSKGDMKISLEVFDYDVDKKSLIGPADLALRYAQEVRKEHDHFGLMVDLSHIPLIHETIEESLLPVKDYITHAHIGNCVVKSPDMPAYGDVHPRFGFPNGENDVTEVTRYLKVLLDIGYLTTENPPIVSFEVKPFGDEDPDVVIANAKRTLNEAWARV</sequence>
<organism evidence="2 3">
    <name type="scientific">Spirosoma telluris</name>
    <dbReference type="NCBI Taxonomy" id="2183553"/>
    <lineage>
        <taxon>Bacteria</taxon>
        <taxon>Pseudomonadati</taxon>
        <taxon>Bacteroidota</taxon>
        <taxon>Cytophagia</taxon>
        <taxon>Cytophagales</taxon>
        <taxon>Cytophagaceae</taxon>
        <taxon>Spirosoma</taxon>
    </lineage>
</organism>
<dbReference type="PANTHER" id="PTHR12110">
    <property type="entry name" value="HYDROXYPYRUVATE ISOMERASE"/>
    <property type="match status" value="1"/>
</dbReference>
<proteinExistence type="predicted"/>